<feature type="binding site" evidence="1">
    <location>
        <begin position="161"/>
        <end position="163"/>
    </location>
    <ligand>
        <name>FAD</name>
        <dbReference type="ChEBI" id="CHEBI:57692"/>
        <note>ligand shared between neighboring subunits</note>
    </ligand>
</feature>
<dbReference type="InterPro" id="IPR003669">
    <property type="entry name" value="Thymidylate_synthase_ThyX"/>
</dbReference>
<dbReference type="PANTHER" id="PTHR34934">
    <property type="entry name" value="FLAVIN-DEPENDENT THYMIDYLATE SYNTHASE"/>
    <property type="match status" value="1"/>
</dbReference>
<dbReference type="PANTHER" id="PTHR34934:SF1">
    <property type="entry name" value="FLAVIN-DEPENDENT THYMIDYLATE SYNTHASE"/>
    <property type="match status" value="1"/>
</dbReference>
<organism evidence="2 3">
    <name type="scientific">Candidatus Acididesulfobacter diazotrophicus</name>
    <dbReference type="NCBI Taxonomy" id="2597226"/>
    <lineage>
        <taxon>Bacteria</taxon>
        <taxon>Deltaproteobacteria</taxon>
        <taxon>Candidatus Acidulodesulfobacterales</taxon>
        <taxon>Candidatus Acididesulfobacter</taxon>
    </lineage>
</organism>
<feature type="binding site" description="in other chain" evidence="1">
    <location>
        <position position="145"/>
    </location>
    <ligand>
        <name>dUMP</name>
        <dbReference type="ChEBI" id="CHEBI:246422"/>
        <note>ligand shared between dimeric partners</note>
    </ligand>
</feature>
<feature type="binding site" evidence="1">
    <location>
        <position position="172"/>
    </location>
    <ligand>
        <name>dUMP</name>
        <dbReference type="ChEBI" id="CHEBI:246422"/>
        <note>ligand shared between dimeric partners</note>
    </ligand>
</feature>
<evidence type="ECO:0000313" key="2">
    <source>
        <dbReference type="EMBL" id="RZD18307.1"/>
    </source>
</evidence>
<dbReference type="Proteomes" id="UP000319296">
    <property type="component" value="Unassembled WGS sequence"/>
</dbReference>
<evidence type="ECO:0000313" key="3">
    <source>
        <dbReference type="Proteomes" id="UP000319296"/>
    </source>
</evidence>
<keyword evidence="1 2" id="KW-0808">Transferase</keyword>
<evidence type="ECO:0000256" key="1">
    <source>
        <dbReference type="HAMAP-Rule" id="MF_01408"/>
    </source>
</evidence>
<comment type="similarity">
    <text evidence="1">Belongs to the thymidylate synthase ThyX family.</text>
</comment>
<keyword evidence="1 2" id="KW-0489">Methyltransferase</keyword>
<feature type="binding site" description="in other chain" evidence="1">
    <location>
        <begin position="91"/>
        <end position="95"/>
    </location>
    <ligand>
        <name>dUMP</name>
        <dbReference type="ChEBI" id="CHEBI:246422"/>
        <note>ligand shared between dimeric partners</note>
    </ligand>
</feature>
<dbReference type="Pfam" id="PF02511">
    <property type="entry name" value="Thy1"/>
    <property type="match status" value="1"/>
</dbReference>
<dbReference type="GO" id="GO:0032259">
    <property type="term" value="P:methylation"/>
    <property type="evidence" value="ECO:0007669"/>
    <property type="project" value="UniProtKB-KW"/>
</dbReference>
<comment type="subunit">
    <text evidence="1">Homotetramer.</text>
</comment>
<dbReference type="GO" id="GO:0050797">
    <property type="term" value="F:thymidylate synthase (FAD) activity"/>
    <property type="evidence" value="ECO:0007669"/>
    <property type="project" value="UniProtKB-UniRule"/>
</dbReference>
<dbReference type="InterPro" id="IPR036098">
    <property type="entry name" value="Thymidylate_synthase_ThyX_sf"/>
</dbReference>
<feature type="binding site" evidence="1">
    <location>
        <position position="167"/>
    </location>
    <ligand>
        <name>FAD</name>
        <dbReference type="ChEBI" id="CHEBI:57692"/>
        <note>ligand shared between neighboring subunits</note>
    </ligand>
</feature>
<name>A0A519BM07_9DELT</name>
<dbReference type="Gene3D" id="3.30.1360.170">
    <property type="match status" value="1"/>
</dbReference>
<keyword evidence="1" id="KW-0545">Nucleotide biosynthesis</keyword>
<feature type="binding site" evidence="1">
    <location>
        <begin position="80"/>
        <end position="83"/>
    </location>
    <ligand>
        <name>dUMP</name>
        <dbReference type="ChEBI" id="CHEBI:246422"/>
        <note>ligand shared between dimeric partners</note>
    </ligand>
</feature>
<keyword evidence="1" id="KW-0285">Flavoprotein</keyword>
<dbReference type="HAMAP" id="MF_01408">
    <property type="entry name" value="ThyX"/>
    <property type="match status" value="1"/>
</dbReference>
<dbReference type="CDD" id="cd20175">
    <property type="entry name" value="ThyX"/>
    <property type="match status" value="1"/>
</dbReference>
<reference evidence="2 3" key="1">
    <citation type="journal article" date="2019" name="ISME J.">
        <title>Insights into ecological role of a new deltaproteobacterial order Candidatus Acidulodesulfobacterales by metagenomics and metatranscriptomics.</title>
        <authorList>
            <person name="Tan S."/>
            <person name="Liu J."/>
            <person name="Fang Y."/>
            <person name="Hedlund B.P."/>
            <person name="Lian Z.H."/>
            <person name="Huang L.Y."/>
            <person name="Li J.T."/>
            <person name="Huang L.N."/>
            <person name="Li W.J."/>
            <person name="Jiang H.C."/>
            <person name="Dong H.L."/>
            <person name="Shu W.S."/>
        </authorList>
    </citation>
    <scope>NUCLEOTIDE SEQUENCE [LARGE SCALE GENOMIC DNA]</scope>
    <source>
        <strain evidence="2">AP1</strain>
    </source>
</reference>
<proteinExistence type="inferred from homology"/>
<feature type="binding site" evidence="1">
    <location>
        <position position="91"/>
    </location>
    <ligand>
        <name>FAD</name>
        <dbReference type="ChEBI" id="CHEBI:57692"/>
        <note>ligand shared between neighboring subunits</note>
    </ligand>
</feature>
<sequence length="235" mass="27014">MVKLINYTTNPEITIAIAARLCYSSSDITKIEYDFKEDEKGLEKARKLIKKIRTSGHESVLEHANFTFIVDKLSRSASHQLVRHRIASYSQRSQRYVKETNPQIIIPESISENKEFLDKFNNLVKEIYSLYGFFLEKGMPAEDARYILPNAAQTQLSFTMNARELLHFFRLRGCERAQWEIRNLAKEVFKLVFPIAPSVFYGAGPSCVRSGCSEGEFSCGRPLEIKNEWTTKGLL</sequence>
<feature type="binding site" evidence="1">
    <location>
        <begin position="83"/>
        <end position="85"/>
    </location>
    <ligand>
        <name>FAD</name>
        <dbReference type="ChEBI" id="CHEBI:57692"/>
        <note>ligand shared between neighboring subunits</note>
    </ligand>
</feature>
<gene>
    <name evidence="1" type="primary">thyX</name>
    <name evidence="2" type="ORF">EVG15_06810</name>
</gene>
<comment type="pathway">
    <text evidence="1">Pyrimidine metabolism; dTTP biosynthesis.</text>
</comment>
<dbReference type="GO" id="GO:0006231">
    <property type="term" value="P:dTMP biosynthetic process"/>
    <property type="evidence" value="ECO:0007669"/>
    <property type="project" value="UniProtKB-UniRule"/>
</dbReference>
<dbReference type="PROSITE" id="PS51331">
    <property type="entry name" value="THYX"/>
    <property type="match status" value="1"/>
</dbReference>
<dbReference type="GO" id="GO:0004799">
    <property type="term" value="F:thymidylate synthase activity"/>
    <property type="evidence" value="ECO:0007669"/>
    <property type="project" value="TreeGrafter"/>
</dbReference>
<dbReference type="EMBL" id="SGBB01000011">
    <property type="protein sequence ID" value="RZD18307.1"/>
    <property type="molecule type" value="Genomic_DNA"/>
</dbReference>
<keyword evidence="1" id="KW-0521">NADP</keyword>
<keyword evidence="1" id="KW-0274">FAD</keyword>
<feature type="active site" description="Involved in ionization of N3 of dUMP, leading to its activation" evidence="1">
    <location>
        <position position="172"/>
    </location>
</feature>
<dbReference type="NCBIfam" id="TIGR02170">
    <property type="entry name" value="thyX"/>
    <property type="match status" value="1"/>
</dbReference>
<comment type="caution">
    <text evidence="2">The sequence shown here is derived from an EMBL/GenBank/DDBJ whole genome shotgun (WGS) entry which is preliminary data.</text>
</comment>
<feature type="binding site" evidence="1">
    <location>
        <position position="59"/>
    </location>
    <ligand>
        <name>FAD</name>
        <dbReference type="ChEBI" id="CHEBI:57692"/>
        <note>ligand shared between neighboring subunits</note>
    </ligand>
</feature>
<dbReference type="GO" id="GO:0050660">
    <property type="term" value="F:flavin adenine dinucleotide binding"/>
    <property type="evidence" value="ECO:0007669"/>
    <property type="project" value="UniProtKB-UniRule"/>
</dbReference>
<protein>
    <recommendedName>
        <fullName evidence="1">Flavin-dependent thymidylate synthase</fullName>
        <shortName evidence="1">FDTS</shortName>
        <ecNumber evidence="1">2.1.1.148</ecNumber>
    </recommendedName>
    <alternativeName>
        <fullName evidence="1">FAD-dependent thymidylate synthase</fullName>
    </alternativeName>
    <alternativeName>
        <fullName evidence="1">Thymidylate synthase ThyX</fullName>
        <shortName evidence="1">TS</shortName>
        <shortName evidence="1">TSase</shortName>
    </alternativeName>
</protein>
<comment type="cofactor">
    <cofactor evidence="1">
        <name>FAD</name>
        <dbReference type="ChEBI" id="CHEBI:57692"/>
    </cofactor>
    <text evidence="1">Binds 4 FAD per tetramer. Each FAD binding site is formed by three monomers.</text>
</comment>
<accession>A0A519BM07</accession>
<dbReference type="GO" id="GO:0070402">
    <property type="term" value="F:NADPH binding"/>
    <property type="evidence" value="ECO:0007669"/>
    <property type="project" value="TreeGrafter"/>
</dbReference>
<dbReference type="UniPathway" id="UPA00575"/>
<dbReference type="AlphaFoldDB" id="A0A519BM07"/>
<dbReference type="GO" id="GO:0006235">
    <property type="term" value="P:dTTP biosynthetic process"/>
    <property type="evidence" value="ECO:0007669"/>
    <property type="project" value="UniProtKB-UniRule"/>
</dbReference>
<dbReference type="EC" id="2.1.1.148" evidence="1"/>
<dbReference type="SUPFAM" id="SSF69796">
    <property type="entry name" value="Thymidylate synthase-complementing protein Thy1"/>
    <property type="match status" value="1"/>
</dbReference>
<comment type="function">
    <text evidence="1">Catalyzes the reductive methylation of 2'-deoxyuridine-5'-monophosphate (dUMP) to 2'-deoxythymidine-5'-monophosphate (dTMP) while utilizing 5,10-methylenetetrahydrofolate (mTHF) as the methyl donor, and NADPH and FADH(2) as the reductant.</text>
</comment>
<comment type="catalytic activity">
    <reaction evidence="1">
        <text>dUMP + (6R)-5,10-methylene-5,6,7,8-tetrahydrofolate + NADPH + H(+) = dTMP + (6S)-5,6,7,8-tetrahydrofolate + NADP(+)</text>
        <dbReference type="Rhea" id="RHEA:29043"/>
        <dbReference type="ChEBI" id="CHEBI:15378"/>
        <dbReference type="ChEBI" id="CHEBI:15636"/>
        <dbReference type="ChEBI" id="CHEBI:57453"/>
        <dbReference type="ChEBI" id="CHEBI:57783"/>
        <dbReference type="ChEBI" id="CHEBI:58349"/>
        <dbReference type="ChEBI" id="CHEBI:63528"/>
        <dbReference type="ChEBI" id="CHEBI:246422"/>
        <dbReference type="EC" id="2.1.1.148"/>
    </reaction>
</comment>